<dbReference type="PANTHER" id="PTHR11618:SF13">
    <property type="entry name" value="TRANSCRIPTION INITIATION FACTOR IIB"/>
    <property type="match status" value="1"/>
</dbReference>
<dbReference type="InterPro" id="IPR000812">
    <property type="entry name" value="TFIIB"/>
</dbReference>
<evidence type="ECO:0000256" key="2">
    <source>
        <dbReference type="ARBA" id="ARBA00023163"/>
    </source>
</evidence>
<accession>A0A8R1DZT6</accession>
<dbReference type="PANTHER" id="PTHR11618">
    <property type="entry name" value="TRANSCRIPTION INITIATION FACTOR IIB-RELATED"/>
    <property type="match status" value="1"/>
</dbReference>
<dbReference type="Proteomes" id="UP000005237">
    <property type="component" value="Unassembled WGS sequence"/>
</dbReference>
<organism evidence="4 5">
    <name type="scientific">Caenorhabditis japonica</name>
    <dbReference type="NCBI Taxonomy" id="281687"/>
    <lineage>
        <taxon>Eukaryota</taxon>
        <taxon>Metazoa</taxon>
        <taxon>Ecdysozoa</taxon>
        <taxon>Nematoda</taxon>
        <taxon>Chromadorea</taxon>
        <taxon>Rhabditida</taxon>
        <taxon>Rhabditina</taxon>
        <taxon>Rhabditomorpha</taxon>
        <taxon>Rhabditoidea</taxon>
        <taxon>Rhabditidae</taxon>
        <taxon>Peloderinae</taxon>
        <taxon>Caenorhabditis</taxon>
    </lineage>
</organism>
<keyword evidence="1" id="KW-0805">Transcription regulation</keyword>
<dbReference type="SUPFAM" id="SSF47954">
    <property type="entry name" value="Cyclin-like"/>
    <property type="match status" value="1"/>
</dbReference>
<evidence type="ECO:0000256" key="1">
    <source>
        <dbReference type="ARBA" id="ARBA00023015"/>
    </source>
</evidence>
<evidence type="ECO:0000313" key="4">
    <source>
        <dbReference type="EnsemblMetazoa" id="CJA17502.1"/>
    </source>
</evidence>
<name>A0A8R1DZT6_CAEJA</name>
<dbReference type="GO" id="GO:0005634">
    <property type="term" value="C:nucleus"/>
    <property type="evidence" value="ECO:0007669"/>
    <property type="project" value="TreeGrafter"/>
</dbReference>
<reference evidence="5" key="1">
    <citation type="submission" date="2010-08" db="EMBL/GenBank/DDBJ databases">
        <authorList>
            <consortium name="Caenorhabditis japonica Sequencing Consortium"/>
            <person name="Wilson R.K."/>
        </authorList>
    </citation>
    <scope>NUCLEOTIDE SEQUENCE [LARGE SCALE GENOMIC DNA]</scope>
    <source>
        <strain evidence="5">DF5081</strain>
    </source>
</reference>
<dbReference type="GO" id="GO:0097550">
    <property type="term" value="C:transcription preinitiation complex"/>
    <property type="evidence" value="ECO:0007669"/>
    <property type="project" value="TreeGrafter"/>
</dbReference>
<evidence type="ECO:0000313" key="5">
    <source>
        <dbReference type="Proteomes" id="UP000005237"/>
    </source>
</evidence>
<dbReference type="AlphaFoldDB" id="A0A8R1DZT6"/>
<reference evidence="4" key="2">
    <citation type="submission" date="2022-06" db="UniProtKB">
        <authorList>
            <consortium name="EnsemblMetazoa"/>
        </authorList>
    </citation>
    <scope>IDENTIFICATION</scope>
    <source>
        <strain evidence="4">DF5081</strain>
    </source>
</reference>
<dbReference type="Gene3D" id="1.10.472.10">
    <property type="entry name" value="Cyclin-like"/>
    <property type="match status" value="2"/>
</dbReference>
<dbReference type="Pfam" id="PF00382">
    <property type="entry name" value="TFIIB"/>
    <property type="match status" value="1"/>
</dbReference>
<evidence type="ECO:0000259" key="3">
    <source>
        <dbReference type="Pfam" id="PF00382"/>
    </source>
</evidence>
<sequence length="202" mass="22450">MEDEYVDAATALIRRITTKIGIPDDVRIEATRLFITVFARHNLNQGSNTARSCACIMVAAKNTEDVQKMACLLTTMPKITEEFKDRMEEVVRFCANDSTELTSDHFMSRLQSLLQISDDVTSAATMIARRAVFRIPISVPAAAVFMASQVSSEKRSMKQVADVLRISEATVKEAYGDIYAHAARLFPEEHMSSEPLDSLPSP</sequence>
<dbReference type="GO" id="GO:0017025">
    <property type="term" value="F:TBP-class protein binding"/>
    <property type="evidence" value="ECO:0007669"/>
    <property type="project" value="InterPro"/>
</dbReference>
<dbReference type="GO" id="GO:0070897">
    <property type="term" value="P:transcription preinitiation complex assembly"/>
    <property type="evidence" value="ECO:0007669"/>
    <property type="project" value="InterPro"/>
</dbReference>
<dbReference type="InterPro" id="IPR036915">
    <property type="entry name" value="Cyclin-like_sf"/>
</dbReference>
<proteinExistence type="predicted"/>
<dbReference type="CDD" id="cd00043">
    <property type="entry name" value="CYCLIN_SF"/>
    <property type="match status" value="1"/>
</dbReference>
<keyword evidence="2" id="KW-0804">Transcription</keyword>
<feature type="domain" description="Transcription factor TFIIB cyclin-like" evidence="3">
    <location>
        <begin position="103"/>
        <end position="179"/>
    </location>
</feature>
<dbReference type="InterPro" id="IPR013150">
    <property type="entry name" value="TFIIB_cyclin"/>
</dbReference>
<dbReference type="EnsemblMetazoa" id="CJA17502.1">
    <property type="protein sequence ID" value="CJA17502.1"/>
    <property type="gene ID" value="WBGene00136706"/>
</dbReference>
<protein>
    <submittedName>
        <fullName evidence="4">TFIIB domain-containing protein</fullName>
    </submittedName>
</protein>
<keyword evidence="5" id="KW-1185">Reference proteome</keyword>